<dbReference type="InterPro" id="IPR044399">
    <property type="entry name" value="Mb-like_M"/>
</dbReference>
<sequence>MSNGAEDITSLECSFFDDSKVEKINEQFPKICEVNPGSTKCFTAPQDDIVICNIVDDKLNKLNRKLNEMLQSYQGESNVFFSNGTIGDVKKQCICLKQWCYNKIIKDLKEQTDVYNIFKTCNTEIKDKINDVPTNICKFRNLNIKQMERMKMIFDFYLFYFRNIKDSTVDQKLNKYTKYFRKGFYELCNSIIECLNNESNSEYCNEFKEYHKKYNAFEVFLESLISYKDEVDGSEYSEECILSEKLLNGHYLLQLRDEIERIMSRYRPSNFQTTAITVVFLVIGTITPNELWLRTLKLINKEAHANIDDETESNSLFTSENQENTFKNKGYTISYKSANYS</sequence>
<reference evidence="1 2" key="1">
    <citation type="submission" date="2016-06" db="EMBL/GenBank/DDBJ databases">
        <authorList>
            <consortium name="Pathogen Informatics"/>
        </authorList>
    </citation>
    <scope>NUCLEOTIDE SEQUENCE [LARGE SCALE GENOMIC DNA]</scope>
</reference>
<dbReference type="EMBL" id="FLRJ01000021">
    <property type="protein sequence ID" value="SBT72066.1"/>
    <property type="molecule type" value="Genomic_DNA"/>
</dbReference>
<dbReference type="CDD" id="cd01040">
    <property type="entry name" value="Mb-like"/>
    <property type="match status" value="1"/>
</dbReference>
<evidence type="ECO:0000313" key="2">
    <source>
        <dbReference type="Proteomes" id="UP000243200"/>
    </source>
</evidence>
<dbReference type="AlphaFoldDB" id="A0A1C3KEL9"/>
<dbReference type="VEuPathDB" id="PlasmoDB:PocGH01_00133200"/>
<organism evidence="1 2">
    <name type="scientific">Plasmodium ovale</name>
    <name type="common">malaria parasite P. ovale</name>
    <dbReference type="NCBI Taxonomy" id="36330"/>
    <lineage>
        <taxon>Eukaryota</taxon>
        <taxon>Sar</taxon>
        <taxon>Alveolata</taxon>
        <taxon>Apicomplexa</taxon>
        <taxon>Aconoidasida</taxon>
        <taxon>Haemosporida</taxon>
        <taxon>Plasmodiidae</taxon>
        <taxon>Plasmodium</taxon>
        <taxon>Plasmodium (Plasmodium)</taxon>
    </lineage>
</organism>
<accession>A0A1C3KEL9</accession>
<protein>
    <submittedName>
        <fullName evidence="1">PIR protein</fullName>
    </submittedName>
</protein>
<proteinExistence type="predicted"/>
<evidence type="ECO:0000313" key="1">
    <source>
        <dbReference type="EMBL" id="SBT72066.1"/>
    </source>
</evidence>
<name>A0A1C3KEL9_PLAOA</name>
<dbReference type="Proteomes" id="UP000243200">
    <property type="component" value="Unassembled WGS sequence"/>
</dbReference>
<dbReference type="OrthoDB" id="10361252at2759"/>
<dbReference type="VEuPathDB" id="PlasmoDB:POWCR01_000017500"/>
<gene>
    <name evidence="1" type="primary">PowCR01_000017500</name>
    <name evidence="1" type="ORF">POWCR01_000017500</name>
</gene>